<dbReference type="Pfam" id="PF13349">
    <property type="entry name" value="DUF4097"/>
    <property type="match status" value="1"/>
</dbReference>
<feature type="domain" description="DUF4097" evidence="2">
    <location>
        <begin position="32"/>
        <end position="263"/>
    </location>
</feature>
<dbReference type="EMBL" id="CP163302">
    <property type="protein sequence ID" value="XDP43997.1"/>
    <property type="molecule type" value="Genomic_DNA"/>
</dbReference>
<organism evidence="3">
    <name type="scientific">Sinomonas puerhi</name>
    <dbReference type="NCBI Taxonomy" id="3238584"/>
    <lineage>
        <taxon>Bacteria</taxon>
        <taxon>Bacillati</taxon>
        <taxon>Actinomycetota</taxon>
        <taxon>Actinomycetes</taxon>
        <taxon>Micrococcales</taxon>
        <taxon>Micrococcaceae</taxon>
        <taxon>Sinomonas</taxon>
    </lineage>
</organism>
<evidence type="ECO:0000313" key="3">
    <source>
        <dbReference type="EMBL" id="XDP43997.1"/>
    </source>
</evidence>
<proteinExistence type="predicted"/>
<dbReference type="KEGG" id="spue:AB5L97_11940"/>
<dbReference type="AlphaFoldDB" id="A0AB39L0G7"/>
<evidence type="ECO:0000259" key="2">
    <source>
        <dbReference type="Pfam" id="PF13349"/>
    </source>
</evidence>
<gene>
    <name evidence="3" type="ORF">AB5L97_11940</name>
</gene>
<feature type="region of interest" description="Disordered" evidence="1">
    <location>
        <begin position="255"/>
        <end position="277"/>
    </location>
</feature>
<sequence length="277" mass="28408">MEPETWSVTGPQTIDIESVGSLRAGIVDGRLDVIVRDGPGARIEVSEVKGEPLTVSLIDGRLEVRHREEGPQGWLKSLLNTVGGSSMNSAIVSIAVPRGTIIEIATVTGEGFVAGAGPTTRLNTVSGSLLADDTDGEMHLNTVSGDIIARAHSGVLTAKTVSGEITASGALTDVRATSVSGGLSFDLSGFCRTLAVSTMSGDLTVRVPHDTGVDLSASMVSGHVVVDDDRLRTSGGKVSATLGPADRRTAVRAKSVSGDISVVHAPAPAQQPEGEHS</sequence>
<accession>A0AB39L0G7</accession>
<name>A0AB39L0G7_9MICC</name>
<reference evidence="3" key="1">
    <citation type="submission" date="2024-07" db="EMBL/GenBank/DDBJ databases">
        <authorList>
            <person name="fu j."/>
        </authorList>
    </citation>
    <scope>NUCLEOTIDE SEQUENCE</scope>
    <source>
        <strain evidence="3">P10A9</strain>
    </source>
</reference>
<protein>
    <submittedName>
        <fullName evidence="3">DUF4097 family beta strand repeat-containing protein</fullName>
    </submittedName>
</protein>
<dbReference type="InterPro" id="IPR025164">
    <property type="entry name" value="Toastrack_DUF4097"/>
</dbReference>
<dbReference type="RefSeq" id="WP_369044824.1">
    <property type="nucleotide sequence ID" value="NZ_CP163302.1"/>
</dbReference>
<evidence type="ECO:0000256" key="1">
    <source>
        <dbReference type="SAM" id="MobiDB-lite"/>
    </source>
</evidence>